<dbReference type="AlphaFoldDB" id="A0AA48L810"/>
<dbReference type="Proteomes" id="UP001233271">
    <property type="component" value="Chromosome 6"/>
</dbReference>
<evidence type="ECO:0000256" key="1">
    <source>
        <dbReference type="SAM" id="MobiDB-lite"/>
    </source>
</evidence>
<accession>A0AA48L810</accession>
<organism evidence="2 3">
    <name type="scientific">Cutaneotrichosporon cavernicola</name>
    <dbReference type="NCBI Taxonomy" id="279322"/>
    <lineage>
        <taxon>Eukaryota</taxon>
        <taxon>Fungi</taxon>
        <taxon>Dikarya</taxon>
        <taxon>Basidiomycota</taxon>
        <taxon>Agaricomycotina</taxon>
        <taxon>Tremellomycetes</taxon>
        <taxon>Trichosporonales</taxon>
        <taxon>Trichosporonaceae</taxon>
        <taxon>Cutaneotrichosporon</taxon>
    </lineage>
</organism>
<feature type="region of interest" description="Disordered" evidence="1">
    <location>
        <begin position="210"/>
        <end position="235"/>
    </location>
</feature>
<gene>
    <name evidence="2" type="ORF">CcaverHIS019_0600420</name>
</gene>
<reference evidence="2" key="1">
    <citation type="journal article" date="2023" name="BMC Genomics">
        <title>Chromosome-level genome assemblies of Cutaneotrichosporon spp. (Trichosporonales, Basidiomycota) reveal imbalanced evolution between nucleotide sequences and chromosome synteny.</title>
        <authorList>
            <person name="Kobayashi Y."/>
            <person name="Kayamori A."/>
            <person name="Aoki K."/>
            <person name="Shiwa Y."/>
            <person name="Matsutani M."/>
            <person name="Fujita N."/>
            <person name="Sugita T."/>
            <person name="Iwasaki W."/>
            <person name="Tanaka N."/>
            <person name="Takashima M."/>
        </authorList>
    </citation>
    <scope>NUCLEOTIDE SEQUENCE</scope>
    <source>
        <strain evidence="2">HIS019</strain>
    </source>
</reference>
<evidence type="ECO:0008006" key="4">
    <source>
        <dbReference type="Google" id="ProtNLM"/>
    </source>
</evidence>
<dbReference type="EMBL" id="AP028217">
    <property type="protein sequence ID" value="BEI93583.1"/>
    <property type="molecule type" value="Genomic_DNA"/>
</dbReference>
<proteinExistence type="predicted"/>
<evidence type="ECO:0000313" key="3">
    <source>
        <dbReference type="Proteomes" id="UP001233271"/>
    </source>
</evidence>
<sequence>MLSTLTSLADSDVSMTPITPLPAPTIVLQDDTEWTEGDFEVITSDCYMFRVPSYHLMSSSTIFYQHAKDSLSITFKDSTETAAIFRLALHLLTKGRLGSGESWNIENLQSLAAFLGRWQMEAALSNFVTHFQARVRNRDQSVLGLPGFLVGAYADSIEVCVETLRIPSVEWDGRNRSDGPNVLGLNPSDANGNEDEWVGFHTNERDPWREVRRSRRPSSTASLESSNLITGARGRPTFDPSSWPLATFTSGHPPAYLFALARAWGSAGKSDAARLPTEFIAFLQAAKAIGA</sequence>
<protein>
    <recommendedName>
        <fullName evidence="4">BTB domain-containing protein</fullName>
    </recommendedName>
</protein>
<feature type="compositionally biased region" description="Polar residues" evidence="1">
    <location>
        <begin position="217"/>
        <end position="229"/>
    </location>
</feature>
<dbReference type="GeneID" id="85497453"/>
<keyword evidence="3" id="KW-1185">Reference proteome</keyword>
<dbReference type="RefSeq" id="XP_060458848.1">
    <property type="nucleotide sequence ID" value="XM_060602457.1"/>
</dbReference>
<name>A0AA48L810_9TREE</name>
<evidence type="ECO:0000313" key="2">
    <source>
        <dbReference type="EMBL" id="BEI93583.1"/>
    </source>
</evidence>
<dbReference type="KEGG" id="ccac:CcaHIS019_0600420"/>